<gene>
    <name evidence="3" type="ORF">TAT_000191200</name>
    <name evidence="4" type="ORF">TAV_000191500</name>
</gene>
<dbReference type="InterPro" id="IPR011249">
    <property type="entry name" value="Metalloenz_LuxS/M16"/>
</dbReference>
<dbReference type="Pfam" id="PF22516">
    <property type="entry name" value="PreP_C"/>
    <property type="match status" value="1"/>
</dbReference>
<evidence type="ECO:0000259" key="2">
    <source>
        <dbReference type="SMART" id="SM01264"/>
    </source>
</evidence>
<protein>
    <submittedName>
        <fullName evidence="4">Falcilysin, putative</fullName>
    </submittedName>
</protein>
<dbReference type="Pfam" id="PF00675">
    <property type="entry name" value="Peptidase_M16"/>
    <property type="match status" value="1"/>
</dbReference>
<evidence type="ECO:0000256" key="1">
    <source>
        <dbReference type="SAM" id="Coils"/>
    </source>
</evidence>
<dbReference type="InterPro" id="IPR007863">
    <property type="entry name" value="Peptidase_M16_C"/>
</dbReference>
<dbReference type="GO" id="GO:0046872">
    <property type="term" value="F:metal ion binding"/>
    <property type="evidence" value="ECO:0007669"/>
    <property type="project" value="InterPro"/>
</dbReference>
<dbReference type="GO" id="GO:0016485">
    <property type="term" value="P:protein processing"/>
    <property type="evidence" value="ECO:0007669"/>
    <property type="project" value="TreeGrafter"/>
</dbReference>
<name>A0A3B0MQA8_THEAN</name>
<evidence type="ECO:0000313" key="4">
    <source>
        <dbReference type="EMBL" id="SVP92014.1"/>
    </source>
</evidence>
<dbReference type="GO" id="GO:0004222">
    <property type="term" value="F:metalloendopeptidase activity"/>
    <property type="evidence" value="ECO:0007669"/>
    <property type="project" value="TreeGrafter"/>
</dbReference>
<dbReference type="PANTHER" id="PTHR43016">
    <property type="entry name" value="PRESEQUENCE PROTEASE"/>
    <property type="match status" value="1"/>
</dbReference>
<dbReference type="SUPFAM" id="SSF63411">
    <property type="entry name" value="LuxS/MPP-like metallohydrolase"/>
    <property type="match status" value="4"/>
</dbReference>
<evidence type="ECO:0000313" key="3">
    <source>
        <dbReference type="EMBL" id="SVP91752.1"/>
    </source>
</evidence>
<dbReference type="SMART" id="SM01264">
    <property type="entry name" value="M16C_associated"/>
    <property type="match status" value="1"/>
</dbReference>
<proteinExistence type="predicted"/>
<dbReference type="EMBL" id="UIVT01000002">
    <property type="protein sequence ID" value="SVP91752.1"/>
    <property type="molecule type" value="Genomic_DNA"/>
</dbReference>
<organism evidence="4">
    <name type="scientific">Theileria annulata</name>
    <dbReference type="NCBI Taxonomy" id="5874"/>
    <lineage>
        <taxon>Eukaryota</taxon>
        <taxon>Sar</taxon>
        <taxon>Alveolata</taxon>
        <taxon>Apicomplexa</taxon>
        <taxon>Aconoidasida</taxon>
        <taxon>Piroplasmida</taxon>
        <taxon>Theileriidae</taxon>
        <taxon>Theileria</taxon>
    </lineage>
</organism>
<dbReference type="EMBL" id="UIVS01000002">
    <property type="protein sequence ID" value="SVP92014.1"/>
    <property type="molecule type" value="Genomic_DNA"/>
</dbReference>
<accession>A0A3B0MQA8</accession>
<dbReference type="Pfam" id="PF05193">
    <property type="entry name" value="Peptidase_M16_C"/>
    <property type="match status" value="1"/>
</dbReference>
<sequence length="1181" mass="135493">MLFFHRRTLSRRHHMLTITSASILSYVYCNLFIRNSHTQALSKFKYYRIASVFDSNSKCPISLRNHFNDRYYLFIRRLYSSSPANNVEDVLYKVFSPDSFSETTFRHSILNMKFPDQADEPEWVQESKSFTHPSFEKIGSVYLPDIGVVASNYKHRLSGLSVFSLKSHIDSGKEMCFDLIVPSPPLNSKGSPHVLEHSVLSGTPKYPMKDPFSLLVQGGFNSFLNAMTYKDRTSYLFASTNEKSFYQTGDVYMDSFFRPNITKDKTIFEQECWHYKVTDGTSDKSDADVPLHGRMIGYSGVVYSEMKNRFSDSSCLFYNLIYQNLFSNSYKYVSGGDPSDIVDLTHQELVNFYKLYYGPKTATLYFYGPYDVQNRLDFVDKYLTTYNIGIEKDPNNENLVHNASLLSSDSNLPYEEYKSKPKHVSSEYSSVDPTEDELMISWLLDPLYNGSMDKFKIDPVDNVGFQVLQYLLLGTPESVLYKGLIDSGLGKKVLVHGFLSGYKQSLFSFGLKGVDNTKHNSKDEIVRKFEEVVFGILNKITEEGFKRDAIDSGLNLVEFEMRELNSGSYPKGLMLIDLIQSQLQYGKDPFGLLRFDSLMKELRSRIFSDNPSNYFINLIVKHMLNNNTRVTVHLQAVEASKYEKEFNKKIADQLRERLSHLSKEQVDEMEEYYKKFKAEREDMDINDGSESLKTLELSDISREQETIPTKFYKLSSDGLSESNALYNDGKTFTVLTHPIDSHGVLYMDYALSLDSLTVDDLCYLNLFSSMLKESGTDKLTPEELTYKIDKNLGGLSLSTYFTTETNNKTYDDPEDGLGYLIVRAKCLKHKVNEMVEVVNEVLLNADFSNSKKGVEILKRALSMYQANVSSKGNEFALRRMCAKFSVSDYADELVNGYSQLVFLRDTLVPLAEKDWSKVESKLNEMRVKLLSMKNLTVNLGGDSELLDSVLDDSTTFYSKLSSTFKYDSKSTDKVWVKEVLDKKLMDSVDKNELIVVPSRVNFVGMGGKLFDKNDEVLGSNSLAVHYLSRKHLFTFVRMSLGAYSVYSYLLNTGHIIFMSYADPNFEKTLEVYRNLASVMKEAYEKIEDSELLRQKIGKISGLDKPLHVENKTEVALRRALRKESDEFRQKFREDVIDSTKECFNRLYKQMTDQKEWNNVSAVVNSNTSDEAPSEYKRLQIN</sequence>
<feature type="domain" description="Peptidase M16C associated" evidence="2">
    <location>
        <begin position="637"/>
        <end position="906"/>
    </location>
</feature>
<dbReference type="InterPro" id="IPR055130">
    <property type="entry name" value="PreP_C"/>
</dbReference>
<feature type="coiled-coil region" evidence="1">
    <location>
        <begin position="651"/>
        <end position="686"/>
    </location>
</feature>
<dbReference type="InterPro" id="IPR013578">
    <property type="entry name" value="Peptidase_M16C_assoc"/>
</dbReference>
<dbReference type="PANTHER" id="PTHR43016:SF13">
    <property type="entry name" value="PRESEQUENCE PROTEASE, MITOCHONDRIAL"/>
    <property type="match status" value="1"/>
</dbReference>
<reference evidence="4" key="1">
    <citation type="submission" date="2018-07" db="EMBL/GenBank/DDBJ databases">
        <authorList>
            <person name="Quirk P.G."/>
            <person name="Krulwich T.A."/>
        </authorList>
    </citation>
    <scope>NUCLEOTIDE SEQUENCE</scope>
    <source>
        <strain evidence="4">Anand</strain>
    </source>
</reference>
<dbReference type="AlphaFoldDB" id="A0A3B0MQA8"/>
<dbReference type="Gene3D" id="3.30.830.10">
    <property type="entry name" value="Metalloenzyme, LuxS/M16 peptidase-like"/>
    <property type="match status" value="4"/>
</dbReference>
<dbReference type="VEuPathDB" id="PiroplasmaDB:TA12185"/>
<keyword evidence="1" id="KW-0175">Coiled coil</keyword>
<dbReference type="Pfam" id="PF08367">
    <property type="entry name" value="M16C_assoc"/>
    <property type="match status" value="1"/>
</dbReference>
<dbReference type="InterPro" id="IPR011765">
    <property type="entry name" value="Pept_M16_N"/>
</dbReference>